<name>A0ABR1P5V3_DIAER</name>
<feature type="transmembrane region" description="Helical" evidence="1">
    <location>
        <begin position="254"/>
        <end position="277"/>
    </location>
</feature>
<feature type="transmembrane region" description="Helical" evidence="1">
    <location>
        <begin position="230"/>
        <end position="248"/>
    </location>
</feature>
<keyword evidence="1" id="KW-1133">Transmembrane helix</keyword>
<keyword evidence="3" id="KW-1185">Reference proteome</keyword>
<dbReference type="PANTHER" id="PTHR35043:SF7">
    <property type="entry name" value="TRANSCRIPTION FACTOR DOMAIN-CONTAINING PROTEIN"/>
    <property type="match status" value="1"/>
</dbReference>
<sequence>MDNYRRGISRLMWGISVFFMPEALPAGALQQLLMARRLQKRLHSIRGWDSWALEQSFLIVKNGVKDKTTGNLLTGDKLVELAEAGQQKYRAGIHIHMLPQRDDIGRRSKKSWFEKIIAGGQALWFSANIVSRLLGRYQVTLLEDVTMAYACCGLIAMAAWFRCPQDIEDEFEVDLREFQGMTSDSEGSACNLQVLVNRCISGLMILSLVIVTGVHLAAWQYPFPSAAEAWVWRSCALVTLPLGSLIVYLNKTNILTVTFPVFALARLALWTVACTAFRRMPLSAFDTPNWSDYWGHIGR</sequence>
<dbReference type="Proteomes" id="UP001430848">
    <property type="component" value="Unassembled WGS sequence"/>
</dbReference>
<keyword evidence="1" id="KW-0472">Membrane</keyword>
<comment type="caution">
    <text evidence="2">The sequence shown here is derived from an EMBL/GenBank/DDBJ whole genome shotgun (WGS) entry which is preliminary data.</text>
</comment>
<feature type="transmembrane region" description="Helical" evidence="1">
    <location>
        <begin position="195"/>
        <end position="218"/>
    </location>
</feature>
<dbReference type="PANTHER" id="PTHR35043">
    <property type="entry name" value="TRANSCRIPTION FACTOR DOMAIN-CONTAINING PROTEIN"/>
    <property type="match status" value="1"/>
</dbReference>
<protein>
    <submittedName>
        <fullName evidence="2">Uncharacterized protein</fullName>
    </submittedName>
</protein>
<organism evidence="2 3">
    <name type="scientific">Diaporthe eres</name>
    <name type="common">Phomopsis oblonga</name>
    <dbReference type="NCBI Taxonomy" id="83184"/>
    <lineage>
        <taxon>Eukaryota</taxon>
        <taxon>Fungi</taxon>
        <taxon>Dikarya</taxon>
        <taxon>Ascomycota</taxon>
        <taxon>Pezizomycotina</taxon>
        <taxon>Sordariomycetes</taxon>
        <taxon>Sordariomycetidae</taxon>
        <taxon>Diaporthales</taxon>
        <taxon>Diaporthaceae</taxon>
        <taxon>Diaporthe</taxon>
        <taxon>Diaporthe eres species complex</taxon>
    </lineage>
</organism>
<accession>A0ABR1P5V3</accession>
<reference evidence="2 3" key="1">
    <citation type="submission" date="2024-02" db="EMBL/GenBank/DDBJ databases">
        <title>De novo assembly and annotation of 12 fungi associated with fruit tree decline syndrome in Ontario, Canada.</title>
        <authorList>
            <person name="Sulman M."/>
            <person name="Ellouze W."/>
            <person name="Ilyukhin E."/>
        </authorList>
    </citation>
    <scope>NUCLEOTIDE SEQUENCE [LARGE SCALE GENOMIC DNA]</scope>
    <source>
        <strain evidence="2 3">M169</strain>
    </source>
</reference>
<proteinExistence type="predicted"/>
<evidence type="ECO:0000313" key="2">
    <source>
        <dbReference type="EMBL" id="KAK7727175.1"/>
    </source>
</evidence>
<evidence type="ECO:0000313" key="3">
    <source>
        <dbReference type="Proteomes" id="UP001430848"/>
    </source>
</evidence>
<gene>
    <name evidence="2" type="ORF">SLS63_007226</name>
</gene>
<keyword evidence="1" id="KW-0812">Transmembrane</keyword>
<dbReference type="EMBL" id="JAKNSF020000039">
    <property type="protein sequence ID" value="KAK7727175.1"/>
    <property type="molecule type" value="Genomic_DNA"/>
</dbReference>
<evidence type="ECO:0000256" key="1">
    <source>
        <dbReference type="SAM" id="Phobius"/>
    </source>
</evidence>